<keyword evidence="13" id="KW-0547">Nucleotide-binding</keyword>
<comment type="catalytic activity">
    <reaction evidence="26">
        <text>L-seryl-[protein] + ATP = O-phospho-L-seryl-[protein] + ADP + H(+)</text>
        <dbReference type="Rhea" id="RHEA:17989"/>
        <dbReference type="Rhea" id="RHEA-COMP:9863"/>
        <dbReference type="Rhea" id="RHEA-COMP:11604"/>
        <dbReference type="ChEBI" id="CHEBI:15378"/>
        <dbReference type="ChEBI" id="CHEBI:29999"/>
        <dbReference type="ChEBI" id="CHEBI:30616"/>
        <dbReference type="ChEBI" id="CHEBI:83421"/>
        <dbReference type="ChEBI" id="CHEBI:456216"/>
        <dbReference type="EC" id="2.7.11.22"/>
    </reaction>
</comment>
<dbReference type="InterPro" id="IPR000198">
    <property type="entry name" value="RhoGAP_dom"/>
</dbReference>
<evidence type="ECO:0000256" key="24">
    <source>
        <dbReference type="ARBA" id="ARBA00041823"/>
    </source>
</evidence>
<feature type="region of interest" description="Disordered" evidence="29">
    <location>
        <begin position="958"/>
        <end position="993"/>
    </location>
</feature>
<evidence type="ECO:0000256" key="5">
    <source>
        <dbReference type="ARBA" id="ARBA00012425"/>
    </source>
</evidence>
<keyword evidence="12" id="KW-0677">Repeat</keyword>
<dbReference type="Gene3D" id="3.30.200.20">
    <property type="entry name" value="Phosphorylase Kinase, domain 1"/>
    <property type="match status" value="1"/>
</dbReference>
<evidence type="ECO:0000256" key="27">
    <source>
        <dbReference type="ARBA" id="ARBA00049280"/>
    </source>
</evidence>
<dbReference type="SMART" id="SM00324">
    <property type="entry name" value="RhoGAP"/>
    <property type="match status" value="1"/>
</dbReference>
<feature type="region of interest" description="Disordered" evidence="29">
    <location>
        <begin position="1278"/>
        <end position="1347"/>
    </location>
</feature>
<feature type="compositionally biased region" description="Low complexity" evidence="29">
    <location>
        <begin position="378"/>
        <end position="405"/>
    </location>
</feature>
<evidence type="ECO:0000256" key="3">
    <source>
        <dbReference type="ARBA" id="ARBA00006485"/>
    </source>
</evidence>
<evidence type="ECO:0000256" key="21">
    <source>
        <dbReference type="ARBA" id="ARBA00023159"/>
    </source>
</evidence>
<dbReference type="InterPro" id="IPR023395">
    <property type="entry name" value="MCP_dom_sf"/>
</dbReference>
<dbReference type="GO" id="GO:0031966">
    <property type="term" value="C:mitochondrial membrane"/>
    <property type="evidence" value="ECO:0007669"/>
    <property type="project" value="UniProtKB-SubCell"/>
</dbReference>
<feature type="domain" description="Rho-GAP" evidence="31">
    <location>
        <begin position="1405"/>
        <end position="1656"/>
    </location>
</feature>
<dbReference type="GO" id="GO:0055085">
    <property type="term" value="P:transmembrane transport"/>
    <property type="evidence" value="ECO:0007669"/>
    <property type="project" value="InterPro"/>
</dbReference>
<keyword evidence="17" id="KW-1133">Transmembrane helix</keyword>
<accession>A0A8I2YHL5</accession>
<evidence type="ECO:0000313" key="32">
    <source>
        <dbReference type="EMBL" id="KAG6372414.1"/>
    </source>
</evidence>
<feature type="repeat" description="Solcar" evidence="28">
    <location>
        <begin position="686"/>
        <end position="777"/>
    </location>
</feature>
<feature type="compositionally biased region" description="Polar residues" evidence="29">
    <location>
        <begin position="833"/>
        <end position="843"/>
    </location>
</feature>
<keyword evidence="15" id="KW-0067">ATP-binding</keyword>
<dbReference type="Proteomes" id="UP000683000">
    <property type="component" value="Unassembled WGS sequence"/>
</dbReference>
<dbReference type="InterPro" id="IPR008271">
    <property type="entry name" value="Ser/Thr_kinase_AS"/>
</dbReference>
<dbReference type="GO" id="GO:0005634">
    <property type="term" value="C:nucleus"/>
    <property type="evidence" value="ECO:0007669"/>
    <property type="project" value="UniProtKB-SubCell"/>
</dbReference>
<comment type="catalytic activity">
    <reaction evidence="27">
        <text>[DNA-directed RNA polymerase] + ATP = phospho-[DNA-directed RNA polymerase] + ADP + H(+)</text>
        <dbReference type="Rhea" id="RHEA:10216"/>
        <dbReference type="Rhea" id="RHEA-COMP:11321"/>
        <dbReference type="Rhea" id="RHEA-COMP:11322"/>
        <dbReference type="ChEBI" id="CHEBI:15378"/>
        <dbReference type="ChEBI" id="CHEBI:30616"/>
        <dbReference type="ChEBI" id="CHEBI:43176"/>
        <dbReference type="ChEBI" id="CHEBI:68546"/>
        <dbReference type="ChEBI" id="CHEBI:456216"/>
        <dbReference type="EC" id="2.7.11.23"/>
    </reaction>
</comment>
<keyword evidence="23" id="KW-0539">Nucleus</keyword>
<evidence type="ECO:0000256" key="17">
    <source>
        <dbReference type="ARBA" id="ARBA00022989"/>
    </source>
</evidence>
<feature type="compositionally biased region" description="Low complexity" evidence="29">
    <location>
        <begin position="1922"/>
        <end position="1932"/>
    </location>
</feature>
<evidence type="ECO:0000256" key="14">
    <source>
        <dbReference type="ARBA" id="ARBA00022777"/>
    </source>
</evidence>
<evidence type="ECO:0000256" key="29">
    <source>
        <dbReference type="SAM" id="MobiDB-lite"/>
    </source>
</evidence>
<keyword evidence="9" id="KW-0808">Transferase</keyword>
<dbReference type="GO" id="GO:0008353">
    <property type="term" value="F:RNA polymerase II CTD heptapeptide repeat kinase activity"/>
    <property type="evidence" value="ECO:0007669"/>
    <property type="project" value="UniProtKB-EC"/>
</dbReference>
<dbReference type="Pfam" id="PF00153">
    <property type="entry name" value="Mito_carr"/>
    <property type="match status" value="3"/>
</dbReference>
<keyword evidence="8" id="KW-0723">Serine/threonine-protein kinase</keyword>
<dbReference type="Gene3D" id="1.10.510.10">
    <property type="entry name" value="Transferase(Phosphotransferase) domain 1"/>
    <property type="match status" value="1"/>
</dbReference>
<dbReference type="EC" id="2.7.11.22" evidence="5"/>
<gene>
    <name evidence="32" type="ORF">JVT61DRAFT_7887</name>
</gene>
<feature type="domain" description="Protein kinase" evidence="30">
    <location>
        <begin position="33"/>
        <end position="341"/>
    </location>
</feature>
<keyword evidence="10 28" id="KW-0812">Transmembrane</keyword>
<evidence type="ECO:0000256" key="8">
    <source>
        <dbReference type="ARBA" id="ARBA00022527"/>
    </source>
</evidence>
<feature type="region of interest" description="Disordered" evidence="29">
    <location>
        <begin position="1026"/>
        <end position="1076"/>
    </location>
</feature>
<dbReference type="Pfam" id="PF00620">
    <property type="entry name" value="RhoGAP"/>
    <property type="match status" value="1"/>
</dbReference>
<keyword evidence="33" id="KW-1185">Reference proteome</keyword>
<proteinExistence type="inferred from homology"/>
<dbReference type="PANTHER" id="PTHR24089">
    <property type="entry name" value="SOLUTE CARRIER FAMILY 25"/>
    <property type="match status" value="1"/>
</dbReference>
<dbReference type="SUPFAM" id="SSF56112">
    <property type="entry name" value="Protein kinase-like (PK-like)"/>
    <property type="match status" value="1"/>
</dbReference>
<evidence type="ECO:0000256" key="2">
    <source>
        <dbReference type="ARBA" id="ARBA00004225"/>
    </source>
</evidence>
<evidence type="ECO:0000256" key="12">
    <source>
        <dbReference type="ARBA" id="ARBA00022737"/>
    </source>
</evidence>
<evidence type="ECO:0000256" key="1">
    <source>
        <dbReference type="ARBA" id="ARBA00004123"/>
    </source>
</evidence>
<dbReference type="Gene3D" id="1.50.40.10">
    <property type="entry name" value="Mitochondrial carrier domain"/>
    <property type="match status" value="1"/>
</dbReference>
<dbReference type="GO" id="GO:0004693">
    <property type="term" value="F:cyclin-dependent protein serine/threonine kinase activity"/>
    <property type="evidence" value="ECO:0007669"/>
    <property type="project" value="UniProtKB-EC"/>
</dbReference>
<dbReference type="EMBL" id="JAGFBS010000028">
    <property type="protein sequence ID" value="KAG6372414.1"/>
    <property type="molecule type" value="Genomic_DNA"/>
</dbReference>
<feature type="compositionally biased region" description="Basic residues" evidence="29">
    <location>
        <begin position="896"/>
        <end position="907"/>
    </location>
</feature>
<dbReference type="InterPro" id="IPR002067">
    <property type="entry name" value="MCP"/>
</dbReference>
<feature type="compositionally biased region" description="Low complexity" evidence="29">
    <location>
        <begin position="959"/>
        <end position="970"/>
    </location>
</feature>
<reference evidence="32" key="1">
    <citation type="submission" date="2021-03" db="EMBL/GenBank/DDBJ databases">
        <title>Evolutionary innovations through gain and loss of genes in the ectomycorrhizal Boletales.</title>
        <authorList>
            <person name="Wu G."/>
            <person name="Miyauchi S."/>
            <person name="Morin E."/>
            <person name="Yang Z.-L."/>
            <person name="Xu J."/>
            <person name="Martin F.M."/>
        </authorList>
    </citation>
    <scope>NUCLEOTIDE SEQUENCE</scope>
    <source>
        <strain evidence="32">BR01</strain>
    </source>
</reference>
<dbReference type="GO" id="GO:0046872">
    <property type="term" value="F:metal ion binding"/>
    <property type="evidence" value="ECO:0007669"/>
    <property type="project" value="UniProtKB-KW"/>
</dbReference>
<dbReference type="SUPFAM" id="SSF48350">
    <property type="entry name" value="GTPase activation domain, GAP"/>
    <property type="match status" value="1"/>
</dbReference>
<feature type="compositionally biased region" description="Pro residues" evidence="29">
    <location>
        <begin position="1225"/>
        <end position="1241"/>
    </location>
</feature>
<dbReference type="CDD" id="cd07842">
    <property type="entry name" value="STKc_CDK8_like"/>
    <property type="match status" value="1"/>
</dbReference>
<feature type="repeat" description="Solcar" evidence="28">
    <location>
        <begin position="571"/>
        <end position="679"/>
    </location>
</feature>
<feature type="compositionally biased region" description="Basic and acidic residues" evidence="29">
    <location>
        <begin position="1026"/>
        <end position="1051"/>
    </location>
</feature>
<feature type="compositionally biased region" description="Polar residues" evidence="29">
    <location>
        <begin position="1291"/>
        <end position="1307"/>
    </location>
</feature>
<comment type="similarity">
    <text evidence="3">Belongs to the protein kinase superfamily. CMGC Ser/Thr protein kinase family. CDC2/CDKX subfamily.</text>
</comment>
<feature type="region of interest" description="Disordered" evidence="29">
    <location>
        <begin position="1682"/>
        <end position="1759"/>
    </location>
</feature>
<feature type="region of interest" description="Disordered" evidence="29">
    <location>
        <begin position="368"/>
        <end position="409"/>
    </location>
</feature>
<name>A0A8I2YHL5_9AGAM</name>
<dbReference type="PRINTS" id="PR00926">
    <property type="entry name" value="MITOCARRIER"/>
</dbReference>
<keyword evidence="6" id="KW-0813">Transport</keyword>
<keyword evidence="14" id="KW-0418">Kinase</keyword>
<evidence type="ECO:0000256" key="7">
    <source>
        <dbReference type="ARBA" id="ARBA00022491"/>
    </source>
</evidence>
<dbReference type="PROSITE" id="PS50920">
    <property type="entry name" value="SOLCAR"/>
    <property type="match status" value="3"/>
</dbReference>
<keyword evidence="11" id="KW-0479">Metal-binding</keyword>
<comment type="caution">
    <text evidence="32">The sequence shown here is derived from an EMBL/GenBank/DDBJ whole genome shotgun (WGS) entry which is preliminary data.</text>
</comment>
<evidence type="ECO:0000256" key="10">
    <source>
        <dbReference type="ARBA" id="ARBA00022692"/>
    </source>
</evidence>
<feature type="compositionally biased region" description="Pro residues" evidence="29">
    <location>
        <begin position="1895"/>
        <end position="1905"/>
    </location>
</feature>
<evidence type="ECO:0000313" key="33">
    <source>
        <dbReference type="Proteomes" id="UP000683000"/>
    </source>
</evidence>
<dbReference type="OrthoDB" id="6284126at2759"/>
<dbReference type="PROSITE" id="PS00108">
    <property type="entry name" value="PROTEIN_KINASE_ST"/>
    <property type="match status" value="1"/>
</dbReference>
<evidence type="ECO:0000256" key="23">
    <source>
        <dbReference type="ARBA" id="ARBA00023242"/>
    </source>
</evidence>
<dbReference type="SUPFAM" id="SSF103506">
    <property type="entry name" value="Mitochondrial carrier"/>
    <property type="match status" value="1"/>
</dbReference>
<evidence type="ECO:0000256" key="18">
    <source>
        <dbReference type="ARBA" id="ARBA00023015"/>
    </source>
</evidence>
<dbReference type="Gene3D" id="1.10.555.10">
    <property type="entry name" value="Rho GTPase activation protein"/>
    <property type="match status" value="1"/>
</dbReference>
<keyword evidence="16" id="KW-0460">Magnesium</keyword>
<evidence type="ECO:0000256" key="26">
    <source>
        <dbReference type="ARBA" id="ARBA00048367"/>
    </source>
</evidence>
<feature type="compositionally biased region" description="Low complexity" evidence="29">
    <location>
        <begin position="876"/>
        <end position="885"/>
    </location>
</feature>
<feature type="compositionally biased region" description="Polar residues" evidence="29">
    <location>
        <begin position="864"/>
        <end position="875"/>
    </location>
</feature>
<evidence type="ECO:0000256" key="22">
    <source>
        <dbReference type="ARBA" id="ARBA00023163"/>
    </source>
</evidence>
<keyword evidence="20 28" id="KW-0472">Membrane</keyword>
<dbReference type="InterPro" id="IPR018108">
    <property type="entry name" value="MCP_transmembrane"/>
</dbReference>
<dbReference type="SMART" id="SM00220">
    <property type="entry name" value="S_TKc"/>
    <property type="match status" value="1"/>
</dbReference>
<feature type="compositionally biased region" description="Polar residues" evidence="29">
    <location>
        <begin position="983"/>
        <end position="993"/>
    </location>
</feature>
<evidence type="ECO:0000256" key="19">
    <source>
        <dbReference type="ARBA" id="ARBA00023128"/>
    </source>
</evidence>
<feature type="compositionally biased region" description="Low complexity" evidence="29">
    <location>
        <begin position="1691"/>
        <end position="1704"/>
    </location>
</feature>
<evidence type="ECO:0000259" key="31">
    <source>
        <dbReference type="PROSITE" id="PS50238"/>
    </source>
</evidence>
<dbReference type="Pfam" id="PF00069">
    <property type="entry name" value="Pkinase"/>
    <property type="match status" value="1"/>
</dbReference>
<keyword evidence="22" id="KW-0804">Transcription</keyword>
<dbReference type="PROSITE" id="PS50011">
    <property type="entry name" value="PROTEIN_KINASE_DOM"/>
    <property type="match status" value="1"/>
</dbReference>
<evidence type="ECO:0000256" key="20">
    <source>
        <dbReference type="ARBA" id="ARBA00023136"/>
    </source>
</evidence>
<dbReference type="GO" id="GO:0005524">
    <property type="term" value="F:ATP binding"/>
    <property type="evidence" value="ECO:0007669"/>
    <property type="project" value="UniProtKB-KW"/>
</dbReference>
<keyword evidence="19" id="KW-0496">Mitochondrion</keyword>
<evidence type="ECO:0000256" key="25">
    <source>
        <dbReference type="ARBA" id="ARBA00047811"/>
    </source>
</evidence>
<evidence type="ECO:0000256" key="28">
    <source>
        <dbReference type="PROSITE-ProRule" id="PRU00282"/>
    </source>
</evidence>
<feature type="region of interest" description="Disordered" evidence="29">
    <location>
        <begin position="1186"/>
        <end position="1246"/>
    </location>
</feature>
<feature type="region of interest" description="Disordered" evidence="29">
    <location>
        <begin position="1885"/>
        <end position="1940"/>
    </location>
</feature>
<keyword evidence="7" id="KW-0678">Repressor</keyword>
<evidence type="ECO:0000256" key="9">
    <source>
        <dbReference type="ARBA" id="ARBA00022679"/>
    </source>
</evidence>
<feature type="region of interest" description="Disordered" evidence="29">
    <location>
        <begin position="813"/>
        <end position="925"/>
    </location>
</feature>
<sequence length="2040" mass="221505">MLDDWSHTLFQTDPMRFYRAKRDAAHRTVASKYNILGFISSGTYGRVYKAQSVESESVMYAIKKFKPDKEGDVVTYTGISQSAIREIALNREISHENVVALKEVILEDKSIYMVFDYAEHDFLQVIHHYSQTLRIQVQSQVLKSLVYQLLNGLVYLHSAHILHRDLKPANILITASGTVKIGDLGLARLVHKPLQPLFAGDKVVVTIWYRAPELLMGAKHYNKAIDCWAVGCVFAELASLRPIFKGEEAKLDSKKNVPFQKDQLLKIFEVLGTPDEKDWPGVYDMPEYQNMKRLDAYQNRLAEWCQSRIRSQQGHDLLRQLFAYGPDKRLTAKAALGHRWFQEDPRPTRNVFQYVPAYQIPPQRRITQDDAPSMMGVPAPTQPHTQPQGPTVHGHGQGQHLSQQSKPGSTTSFASFQNLAFLTGSCAAIRWRPTGLPTFDTQYSVVRPRTVLKQGARLRAMAGAKSQKNGFWSAELLCYFVAGGIAGATSRTVVSPLERLKIIQQVQPSGSKGQYRGVWRSLVRMWKEEGFAGFMRGNGINCLRIVPYSAVQFTTYEQLKKLFTRNGSKQLDTPTRLISGALAGITSVCTTYPLDLVRSRLCIATASISVQNPTPSSTSSPTPKARYSKADLSVFGMTLKVMREEGGVRGLYRGLVATAVGVAPYVGINFAAYEALRGIITPPGQTSTVRKLMCGALAGTISQTLTFPFDVLRRKMQVVGMSAGGMGYQYSGALDALRAIIHTEGLRGLYRGIWPNLLKVAPSIATSFFTYELVKDFLVAPRGLAWGYIMVQNKQSFSTLQASLSSSFPAAAASSMGTPATPPSHSGIPPADQLSSLPSTTFKNIFGVPASSHHPHSSSSTHSMGQVASRPQVTTSFSPSSAPSSLGVTASSTGSRFKRALVGRRKKSDIVVPPSPRPDKGKEPQIDESLHASAGAAPRPPGAKQLTLQLAQHVFNKKSAPASPAMSGLSLPPPPPPPKHTEQPASPSSRLTPINTNIDRRISVITTSSPIVPALDYMKKSDELTEHVASKENERRNVERSESKDVRRKSDSTLSLHTIRPTLGSRTPRPVSITDSLHSSHTIVPINKRLSALITDAEYVMAEEEDDSRNDEKGRSLGHPSPAPSLRPRDRRSQSLNLGPPLSLMLSSSTVSNATMSLETITVTLPRSASEGCERERLAREMAAMTFSSLPSDTAREETTRHSRAVSSLNQAVQPATSQVDRTLPDPPDLPPKTAPPPQSPQPSFRQTAISMTSGFAPAAGLARRAVERMGRVWGSKNSFSSPFVSPLGEPSSNGGSPSRTNSSHSESVYHGHGRRVRHNPQTPSVSSTASSLSDHEGPQLGRRLRGPVGVSGVGGLVFGRELKTCVEETAIDPFLSVLRAQNVWQDGREESDTSERVQWSQPSAPLESRHLPALVVRCAQHILAWGVQEQGLFRYAVRSHISRSRIFIVYFSVSGRSSHIAKLRAEFDTGADFDIVQSNPGDLDPHAVASVFKAYLRELPEPILTNHFMPYFDAAVASERLANNIQDPPLSSNFHGLRKPPSLSTLGMPRFSATHPPSDSLRKTLSTLISCLPQENRDLLFTVTEIINHTAKRSSETKMPLSNLLLVLCPSLSMNPPLLQALCEGQGIWHGVHQCKDGLDLDAIAAGADQSNLGFSEDGAEIVGTDQATSHLTPLVESKRFVGPLPSLPTTDGTTSVSSSSSTCEPLGLGVSGHDAISQSPPDTETPSPSFSTTDDSSSISHLSQGGRPVTPTSLNFKLTHPYSPPSLSCSTDSLSVPSLSSGSPMQLVKSLILMDECSEQQSSNYPYSPDIAEPIPLPIPSSRPAQNPAGTQFQFPGPRDGVVRNPIMHRKSTPSISFSSSISAEARTASIASRTKRLKKPSLHLLFSKNSPSPVPLPTPETPPVVAGPFGTSQEGDLWSSSTSGSSPDSMVTAPQSSRFSYPPVLNTAIDESSISLALGIQGDGQDHAISVGHATKNGITNSQGSIGPGTALCHIPPEECSKDVQFRRLNVTLPEEEQFGEYNWTQSVLMAAGEPRW</sequence>
<feature type="compositionally biased region" description="Low complexity" evidence="29">
    <location>
        <begin position="1719"/>
        <end position="1745"/>
    </location>
</feature>
<evidence type="ECO:0000256" key="4">
    <source>
        <dbReference type="ARBA" id="ARBA00012409"/>
    </source>
</evidence>
<evidence type="ECO:0000256" key="15">
    <source>
        <dbReference type="ARBA" id="ARBA00022840"/>
    </source>
</evidence>
<keyword evidence="18" id="KW-0805">Transcription regulation</keyword>
<comment type="subcellular location">
    <subcellularLocation>
        <location evidence="2">Mitochondrion membrane</location>
        <topology evidence="2">Multi-pass membrane protein</topology>
    </subcellularLocation>
    <subcellularLocation>
        <location evidence="1">Nucleus</location>
    </subcellularLocation>
</comment>
<evidence type="ECO:0000256" key="11">
    <source>
        <dbReference type="ARBA" id="ARBA00022723"/>
    </source>
</evidence>
<feature type="region of interest" description="Disordered" evidence="29">
    <location>
        <begin position="1103"/>
        <end position="1142"/>
    </location>
</feature>
<dbReference type="InterPro" id="IPR008936">
    <property type="entry name" value="Rho_GTPase_activation_prot"/>
</dbReference>
<organism evidence="32 33">
    <name type="scientific">Boletus reticuloceps</name>
    <dbReference type="NCBI Taxonomy" id="495285"/>
    <lineage>
        <taxon>Eukaryota</taxon>
        <taxon>Fungi</taxon>
        <taxon>Dikarya</taxon>
        <taxon>Basidiomycota</taxon>
        <taxon>Agaricomycotina</taxon>
        <taxon>Agaricomycetes</taxon>
        <taxon>Agaricomycetidae</taxon>
        <taxon>Boletales</taxon>
        <taxon>Boletineae</taxon>
        <taxon>Boletaceae</taxon>
        <taxon>Boletoideae</taxon>
        <taxon>Boletus</taxon>
    </lineage>
</organism>
<feature type="compositionally biased region" description="Polar residues" evidence="29">
    <location>
        <begin position="886"/>
        <end position="895"/>
    </location>
</feature>
<dbReference type="InterPro" id="IPR000719">
    <property type="entry name" value="Prot_kinase_dom"/>
</dbReference>
<dbReference type="PROSITE" id="PS50238">
    <property type="entry name" value="RHOGAP"/>
    <property type="match status" value="1"/>
</dbReference>
<dbReference type="FunFam" id="1.10.510.10:FF:000408">
    <property type="entry name" value="Serine/threonine-protein kinase SSN3"/>
    <property type="match status" value="1"/>
</dbReference>
<evidence type="ECO:0000256" key="13">
    <source>
        <dbReference type="ARBA" id="ARBA00022741"/>
    </source>
</evidence>
<feature type="compositionally biased region" description="Polar residues" evidence="29">
    <location>
        <begin position="1205"/>
        <end position="1221"/>
    </location>
</feature>
<evidence type="ECO:0000256" key="6">
    <source>
        <dbReference type="ARBA" id="ARBA00022448"/>
    </source>
</evidence>
<dbReference type="EC" id="2.7.11.23" evidence="4"/>
<feature type="repeat" description="Solcar" evidence="28">
    <location>
        <begin position="474"/>
        <end position="562"/>
    </location>
</feature>
<keyword evidence="21" id="KW-0010">Activator</keyword>
<dbReference type="CDD" id="cd00159">
    <property type="entry name" value="RhoGAP"/>
    <property type="match status" value="1"/>
</dbReference>
<protein>
    <recommendedName>
        <fullName evidence="24">Cyclin-dependent kinase 8</fullName>
        <ecNumber evidence="5">2.7.11.22</ecNumber>
        <ecNumber evidence="4">2.7.11.23</ecNumber>
    </recommendedName>
</protein>
<evidence type="ECO:0000256" key="16">
    <source>
        <dbReference type="ARBA" id="ARBA00022842"/>
    </source>
</evidence>
<evidence type="ECO:0000259" key="30">
    <source>
        <dbReference type="PROSITE" id="PS50011"/>
    </source>
</evidence>
<dbReference type="InterPro" id="IPR011009">
    <property type="entry name" value="Kinase-like_dom_sf"/>
</dbReference>
<dbReference type="GO" id="GO:0007165">
    <property type="term" value="P:signal transduction"/>
    <property type="evidence" value="ECO:0007669"/>
    <property type="project" value="InterPro"/>
</dbReference>
<comment type="catalytic activity">
    <reaction evidence="25">
        <text>L-threonyl-[protein] + ATP = O-phospho-L-threonyl-[protein] + ADP + H(+)</text>
        <dbReference type="Rhea" id="RHEA:46608"/>
        <dbReference type="Rhea" id="RHEA-COMP:11060"/>
        <dbReference type="Rhea" id="RHEA-COMP:11605"/>
        <dbReference type="ChEBI" id="CHEBI:15378"/>
        <dbReference type="ChEBI" id="CHEBI:30013"/>
        <dbReference type="ChEBI" id="CHEBI:30616"/>
        <dbReference type="ChEBI" id="CHEBI:61977"/>
        <dbReference type="ChEBI" id="CHEBI:456216"/>
        <dbReference type="EC" id="2.7.11.22"/>
    </reaction>
</comment>